<comment type="catalytic activity">
    <reaction evidence="7">
        <text>L-cysteinyl-[protein] + hexadecanoyl-CoA = S-hexadecanoyl-L-cysteinyl-[protein] + CoA</text>
        <dbReference type="Rhea" id="RHEA:36683"/>
        <dbReference type="Rhea" id="RHEA-COMP:10131"/>
        <dbReference type="Rhea" id="RHEA-COMP:11032"/>
        <dbReference type="ChEBI" id="CHEBI:29950"/>
        <dbReference type="ChEBI" id="CHEBI:57287"/>
        <dbReference type="ChEBI" id="CHEBI:57379"/>
        <dbReference type="ChEBI" id="CHEBI:74151"/>
        <dbReference type="EC" id="2.3.1.225"/>
    </reaction>
</comment>
<name>A0A8R1TUN4_ONCVO</name>
<proteinExistence type="inferred from homology"/>
<keyword evidence="5 7" id="KW-0472">Membrane</keyword>
<dbReference type="InterPro" id="IPR039859">
    <property type="entry name" value="PFA4/ZDH16/20/ERF2-like"/>
</dbReference>
<evidence type="ECO:0000256" key="7">
    <source>
        <dbReference type="RuleBase" id="RU079119"/>
    </source>
</evidence>
<evidence type="ECO:0000313" key="9">
    <source>
        <dbReference type="EnsemblMetazoa" id="OVOC488.1"/>
    </source>
</evidence>
<comment type="subcellular location">
    <subcellularLocation>
        <location evidence="1">Membrane</location>
        <topology evidence="1">Multi-pass membrane protein</topology>
    </subcellularLocation>
</comment>
<accession>A0A8R1TUN4</accession>
<evidence type="ECO:0000256" key="3">
    <source>
        <dbReference type="ARBA" id="ARBA00022692"/>
    </source>
</evidence>
<evidence type="ECO:0000256" key="5">
    <source>
        <dbReference type="ARBA" id="ARBA00023136"/>
    </source>
</evidence>
<evidence type="ECO:0000259" key="8">
    <source>
        <dbReference type="Pfam" id="PF01529"/>
    </source>
</evidence>
<feature type="transmembrane region" description="Helical" evidence="7">
    <location>
        <begin position="197"/>
        <end position="217"/>
    </location>
</feature>
<dbReference type="AlphaFoldDB" id="A0A8R1TUN4"/>
<feature type="domain" description="Palmitoyltransferase DHHC" evidence="8">
    <location>
        <begin position="115"/>
        <end position="236"/>
    </location>
</feature>
<feature type="transmembrane region" description="Helical" evidence="7">
    <location>
        <begin position="39"/>
        <end position="58"/>
    </location>
</feature>
<keyword evidence="2 7" id="KW-0808">Transferase</keyword>
<evidence type="ECO:0000256" key="1">
    <source>
        <dbReference type="ARBA" id="ARBA00004141"/>
    </source>
</evidence>
<dbReference type="Proteomes" id="UP000024404">
    <property type="component" value="Unassembled WGS sequence"/>
</dbReference>
<reference evidence="10" key="1">
    <citation type="submission" date="2013-10" db="EMBL/GenBank/DDBJ databases">
        <title>Genome sequencing of Onchocerca volvulus.</title>
        <authorList>
            <person name="Cotton J."/>
            <person name="Tsai J."/>
            <person name="Stanley E."/>
            <person name="Tracey A."/>
            <person name="Holroyd N."/>
            <person name="Lustigman S."/>
            <person name="Berriman M."/>
        </authorList>
    </citation>
    <scope>NUCLEOTIDE SEQUENCE</scope>
</reference>
<evidence type="ECO:0000256" key="2">
    <source>
        <dbReference type="ARBA" id="ARBA00022679"/>
    </source>
</evidence>
<protein>
    <recommendedName>
        <fullName evidence="7">Palmitoyltransferase</fullName>
        <ecNumber evidence="7">2.3.1.225</ecNumber>
    </recommendedName>
</protein>
<dbReference type="EMBL" id="CMVM020000020">
    <property type="status" value="NOT_ANNOTATED_CDS"/>
    <property type="molecule type" value="Genomic_DNA"/>
</dbReference>
<keyword evidence="4 7" id="KW-1133">Transmembrane helix</keyword>
<evidence type="ECO:0000313" key="10">
    <source>
        <dbReference type="Proteomes" id="UP000024404"/>
    </source>
</evidence>
<dbReference type="GO" id="GO:0016020">
    <property type="term" value="C:membrane"/>
    <property type="evidence" value="ECO:0007669"/>
    <property type="project" value="UniProtKB-SubCell"/>
</dbReference>
<evidence type="ECO:0000256" key="4">
    <source>
        <dbReference type="ARBA" id="ARBA00022989"/>
    </source>
</evidence>
<feature type="transmembrane region" description="Helical" evidence="7">
    <location>
        <begin position="7"/>
        <end position="33"/>
    </location>
</feature>
<dbReference type="EC" id="2.3.1.225" evidence="7"/>
<dbReference type="InterPro" id="IPR001594">
    <property type="entry name" value="Palmitoyltrfase_DHHC"/>
</dbReference>
<organism evidence="9 10">
    <name type="scientific">Onchocerca volvulus</name>
    <dbReference type="NCBI Taxonomy" id="6282"/>
    <lineage>
        <taxon>Eukaryota</taxon>
        <taxon>Metazoa</taxon>
        <taxon>Ecdysozoa</taxon>
        <taxon>Nematoda</taxon>
        <taxon>Chromadorea</taxon>
        <taxon>Rhabditida</taxon>
        <taxon>Spirurina</taxon>
        <taxon>Spiruromorpha</taxon>
        <taxon>Filarioidea</taxon>
        <taxon>Onchocercidae</taxon>
        <taxon>Onchocerca</taxon>
    </lineage>
</organism>
<comment type="similarity">
    <text evidence="7">Belongs to the DHHC palmitoyltransferase family.</text>
</comment>
<dbReference type="PROSITE" id="PS50216">
    <property type="entry name" value="DHHC"/>
    <property type="match status" value="1"/>
</dbReference>
<keyword evidence="10" id="KW-1185">Reference proteome</keyword>
<comment type="domain">
    <text evidence="7">The DHHC domain is required for palmitoyltransferase activity.</text>
</comment>
<sequence length="289" mass="33217">MIFRRDLCGIFCALLTYLAMIYADYVVIVWLITPTFMESLWGVLHAVMFNTVLFFAFASHLRAMITDPGIVPISRKGLLRSNKNRFLKLLSDSESASTDTDVELMEEKNKFMEKDWTLCTRCDSYRPPRAHHCRICRRCVRKMDHHCPWVNNCIGEYNQKYFLQFLFLIVTAWVHHDQYAVTGMKGPHEQSIHNAKILHTIFLSIESALFGLFVLAVSCDQIQAILNDETAVEAAQRKGFHNRVTQSRSKITLIREVCGNGPMILWLLPCSTLPSEQNVIQLSNQSLIV</sequence>
<dbReference type="Pfam" id="PF01529">
    <property type="entry name" value="DHHC"/>
    <property type="match status" value="1"/>
</dbReference>
<dbReference type="PANTHER" id="PTHR12246">
    <property type="entry name" value="PALMITOYLTRANSFERASE ZDHHC16"/>
    <property type="match status" value="1"/>
</dbReference>
<dbReference type="GO" id="GO:0019706">
    <property type="term" value="F:protein-cysteine S-palmitoyltransferase activity"/>
    <property type="evidence" value="ECO:0007669"/>
    <property type="project" value="UniProtKB-EC"/>
</dbReference>
<evidence type="ECO:0000256" key="6">
    <source>
        <dbReference type="ARBA" id="ARBA00023315"/>
    </source>
</evidence>
<keyword evidence="3 7" id="KW-0812">Transmembrane</keyword>
<dbReference type="EnsemblMetazoa" id="OVOC488.1">
    <property type="protein sequence ID" value="OVOC488.1"/>
    <property type="gene ID" value="WBGene00237297"/>
</dbReference>
<keyword evidence="6 7" id="KW-0012">Acyltransferase</keyword>
<reference evidence="9" key="2">
    <citation type="submission" date="2022-06" db="UniProtKB">
        <authorList>
            <consortium name="EnsemblMetazoa"/>
        </authorList>
    </citation>
    <scope>IDENTIFICATION</scope>
</reference>